<evidence type="ECO:0000259" key="14">
    <source>
        <dbReference type="Pfam" id="PF01292"/>
    </source>
</evidence>
<dbReference type="GO" id="GO:0046872">
    <property type="term" value="F:metal ion binding"/>
    <property type="evidence" value="ECO:0007669"/>
    <property type="project" value="UniProtKB-KW"/>
</dbReference>
<reference evidence="15 16" key="1">
    <citation type="submission" date="2019-03" db="EMBL/GenBank/DDBJ databases">
        <title>Ramlibacter sp. 18x22-1, whole genome shotgun sequence.</title>
        <authorList>
            <person name="Zhang X."/>
            <person name="Feng G."/>
            <person name="Zhu H."/>
        </authorList>
    </citation>
    <scope>NUCLEOTIDE SEQUENCE [LARGE SCALE GENOMIC DNA]</scope>
    <source>
        <strain evidence="15 16">18x22-1</strain>
    </source>
</reference>
<dbReference type="SUPFAM" id="SSF81342">
    <property type="entry name" value="Transmembrane di-heme cytochromes"/>
    <property type="match status" value="1"/>
</dbReference>
<feature type="transmembrane region" description="Helical" evidence="13">
    <location>
        <begin position="91"/>
        <end position="110"/>
    </location>
</feature>
<dbReference type="Gene3D" id="1.20.950.20">
    <property type="entry name" value="Transmembrane di-heme cytochromes, Chain C"/>
    <property type="match status" value="1"/>
</dbReference>
<dbReference type="PANTHER" id="PTHR30529:SF1">
    <property type="entry name" value="CYTOCHROME B561 HOMOLOG 2"/>
    <property type="match status" value="1"/>
</dbReference>
<dbReference type="GO" id="GO:0005886">
    <property type="term" value="C:plasma membrane"/>
    <property type="evidence" value="ECO:0007669"/>
    <property type="project" value="UniProtKB-SubCell"/>
</dbReference>
<comment type="cofactor">
    <cofactor evidence="1">
        <name>heme b</name>
        <dbReference type="ChEBI" id="CHEBI:60344"/>
    </cofactor>
</comment>
<comment type="caution">
    <text evidence="15">The sequence shown here is derived from an EMBL/GenBank/DDBJ whole genome shotgun (WGS) entry which is preliminary data.</text>
</comment>
<keyword evidence="4" id="KW-1003">Cell membrane</keyword>
<dbReference type="InterPro" id="IPR011577">
    <property type="entry name" value="Cyt_b561_bac/Ni-Hgenase"/>
</dbReference>
<evidence type="ECO:0000256" key="12">
    <source>
        <dbReference type="ARBA" id="ARBA00037975"/>
    </source>
</evidence>
<keyword evidence="10" id="KW-0408">Iron</keyword>
<keyword evidence="6 13" id="KW-0812">Transmembrane</keyword>
<dbReference type="RefSeq" id="WP_135247642.1">
    <property type="nucleotide sequence ID" value="NZ_SMLK01000001.1"/>
</dbReference>
<evidence type="ECO:0000256" key="11">
    <source>
        <dbReference type="ARBA" id="ARBA00023136"/>
    </source>
</evidence>
<feature type="transmembrane region" description="Helical" evidence="13">
    <location>
        <begin position="12"/>
        <end position="31"/>
    </location>
</feature>
<sequence length="179" mass="19386">MKSATRYSTLEQALHWATAILVVVAFIYGPGGSETRIYSAARDADRRLHETLGLCVLALTAVRLCWRAFSPRPDPVAVSRWMGLAAKAVQVLLYALLFAVPLTAISGAWLEGHPVTWLGGDIGPWVRESHGIGATLSELHGWLGDTILWLAGLHALAALYHHFVLRDGVLRSMVPGTGP</sequence>
<evidence type="ECO:0000256" key="5">
    <source>
        <dbReference type="ARBA" id="ARBA00022617"/>
    </source>
</evidence>
<keyword evidence="3" id="KW-0813">Transport</keyword>
<dbReference type="EMBL" id="SMLK01000001">
    <property type="protein sequence ID" value="TFZ07705.1"/>
    <property type="molecule type" value="Genomic_DNA"/>
</dbReference>
<dbReference type="GO" id="GO:0009055">
    <property type="term" value="F:electron transfer activity"/>
    <property type="evidence" value="ECO:0007669"/>
    <property type="project" value="InterPro"/>
</dbReference>
<dbReference type="OrthoDB" id="8536275at2"/>
<evidence type="ECO:0000256" key="13">
    <source>
        <dbReference type="SAM" id="Phobius"/>
    </source>
</evidence>
<evidence type="ECO:0000256" key="1">
    <source>
        <dbReference type="ARBA" id="ARBA00001970"/>
    </source>
</evidence>
<keyword evidence="16" id="KW-1185">Reference proteome</keyword>
<dbReference type="AlphaFoldDB" id="A0A4Z0CBZ9"/>
<dbReference type="Proteomes" id="UP000297839">
    <property type="component" value="Unassembled WGS sequence"/>
</dbReference>
<dbReference type="Pfam" id="PF01292">
    <property type="entry name" value="Ni_hydr_CYTB"/>
    <property type="match status" value="1"/>
</dbReference>
<evidence type="ECO:0000313" key="15">
    <source>
        <dbReference type="EMBL" id="TFZ07705.1"/>
    </source>
</evidence>
<evidence type="ECO:0000256" key="2">
    <source>
        <dbReference type="ARBA" id="ARBA00004651"/>
    </source>
</evidence>
<evidence type="ECO:0000256" key="10">
    <source>
        <dbReference type="ARBA" id="ARBA00023004"/>
    </source>
</evidence>
<evidence type="ECO:0000256" key="8">
    <source>
        <dbReference type="ARBA" id="ARBA00022982"/>
    </source>
</evidence>
<dbReference type="InterPro" id="IPR052168">
    <property type="entry name" value="Cytochrome_b561_oxidase"/>
</dbReference>
<name>A0A4Z0CBZ9_9BURK</name>
<proteinExistence type="inferred from homology"/>
<organism evidence="15 16">
    <name type="scientific">Ramlibacter humi</name>
    <dbReference type="NCBI Taxonomy" id="2530451"/>
    <lineage>
        <taxon>Bacteria</taxon>
        <taxon>Pseudomonadati</taxon>
        <taxon>Pseudomonadota</taxon>
        <taxon>Betaproteobacteria</taxon>
        <taxon>Burkholderiales</taxon>
        <taxon>Comamonadaceae</taxon>
        <taxon>Ramlibacter</taxon>
    </lineage>
</organism>
<evidence type="ECO:0000256" key="4">
    <source>
        <dbReference type="ARBA" id="ARBA00022475"/>
    </source>
</evidence>
<keyword evidence="8" id="KW-0249">Electron transport</keyword>
<dbReference type="GO" id="GO:0022904">
    <property type="term" value="P:respiratory electron transport chain"/>
    <property type="evidence" value="ECO:0007669"/>
    <property type="project" value="InterPro"/>
</dbReference>
<keyword evidence="11 13" id="KW-0472">Membrane</keyword>
<evidence type="ECO:0000256" key="6">
    <source>
        <dbReference type="ARBA" id="ARBA00022692"/>
    </source>
</evidence>
<evidence type="ECO:0000256" key="9">
    <source>
        <dbReference type="ARBA" id="ARBA00022989"/>
    </source>
</evidence>
<keyword evidence="5" id="KW-0349">Heme</keyword>
<dbReference type="PANTHER" id="PTHR30529">
    <property type="entry name" value="CYTOCHROME B561"/>
    <property type="match status" value="1"/>
</dbReference>
<dbReference type="GO" id="GO:0020037">
    <property type="term" value="F:heme binding"/>
    <property type="evidence" value="ECO:0007669"/>
    <property type="project" value="TreeGrafter"/>
</dbReference>
<comment type="similarity">
    <text evidence="12">Belongs to the cytochrome b561 family.</text>
</comment>
<feature type="domain" description="Cytochrome b561 bacterial/Ni-hydrogenase" evidence="14">
    <location>
        <begin position="6"/>
        <end position="176"/>
    </location>
</feature>
<keyword evidence="7" id="KW-0479">Metal-binding</keyword>
<evidence type="ECO:0000256" key="7">
    <source>
        <dbReference type="ARBA" id="ARBA00022723"/>
    </source>
</evidence>
<comment type="subcellular location">
    <subcellularLocation>
        <location evidence="2">Cell membrane</location>
        <topology evidence="2">Multi-pass membrane protein</topology>
    </subcellularLocation>
</comment>
<evidence type="ECO:0000256" key="3">
    <source>
        <dbReference type="ARBA" id="ARBA00022448"/>
    </source>
</evidence>
<gene>
    <name evidence="15" type="ORF">EZ216_00635</name>
</gene>
<feature type="transmembrane region" description="Helical" evidence="13">
    <location>
        <begin position="146"/>
        <end position="165"/>
    </location>
</feature>
<evidence type="ECO:0000313" key="16">
    <source>
        <dbReference type="Proteomes" id="UP000297839"/>
    </source>
</evidence>
<keyword evidence="9 13" id="KW-1133">Transmembrane helix</keyword>
<accession>A0A4Z0CBZ9</accession>
<dbReference type="InterPro" id="IPR016174">
    <property type="entry name" value="Di-haem_cyt_TM"/>
</dbReference>
<protein>
    <submittedName>
        <fullName evidence="15">Cytochrome b</fullName>
    </submittedName>
</protein>